<accession>A0A080YXE0</accession>
<evidence type="ECO:0000313" key="1">
    <source>
        <dbReference type="EMBL" id="ETO59051.1"/>
    </source>
</evidence>
<evidence type="ECO:0000313" key="2">
    <source>
        <dbReference type="Proteomes" id="UP000028582"/>
    </source>
</evidence>
<gene>
    <name evidence="1" type="ORF">F444_22571</name>
</gene>
<dbReference type="AlphaFoldDB" id="A0A080YXE0"/>
<reference evidence="1 2" key="1">
    <citation type="submission" date="2013-11" db="EMBL/GenBank/DDBJ databases">
        <title>The Genome Sequence of Phytophthora parasitica P1976.</title>
        <authorList>
            <consortium name="The Broad Institute Genomics Platform"/>
            <person name="Russ C."/>
            <person name="Tyler B."/>
            <person name="Panabieres F."/>
            <person name="Shan W."/>
            <person name="Tripathy S."/>
            <person name="Grunwald N."/>
            <person name="Machado M."/>
            <person name="Johnson C.S."/>
            <person name="Walker B."/>
            <person name="Young S."/>
            <person name="Zeng Q."/>
            <person name="Gargeya S."/>
            <person name="Fitzgerald M."/>
            <person name="Haas B."/>
            <person name="Abouelleil A."/>
            <person name="Allen A.W."/>
            <person name="Alvarado L."/>
            <person name="Arachchi H.M."/>
            <person name="Berlin A.M."/>
            <person name="Chapman S.B."/>
            <person name="Gainer-Dewar J."/>
            <person name="Goldberg J."/>
            <person name="Griggs A."/>
            <person name="Gujja S."/>
            <person name="Hansen M."/>
            <person name="Howarth C."/>
            <person name="Imamovic A."/>
            <person name="Ireland A."/>
            <person name="Larimer J."/>
            <person name="McCowan C."/>
            <person name="Murphy C."/>
            <person name="Pearson M."/>
            <person name="Poon T.W."/>
            <person name="Priest M."/>
            <person name="Roberts A."/>
            <person name="Saif S."/>
            <person name="Shea T."/>
            <person name="Sisk P."/>
            <person name="Sykes S."/>
            <person name="Wortman J."/>
            <person name="Nusbaum C."/>
            <person name="Birren B."/>
        </authorList>
    </citation>
    <scope>NUCLEOTIDE SEQUENCE [LARGE SCALE GENOMIC DNA]</scope>
    <source>
        <strain evidence="1 2">P1976</strain>
    </source>
</reference>
<dbReference type="Proteomes" id="UP000028582">
    <property type="component" value="Unassembled WGS sequence"/>
</dbReference>
<comment type="caution">
    <text evidence="1">The sequence shown here is derived from an EMBL/GenBank/DDBJ whole genome shotgun (WGS) entry which is preliminary data.</text>
</comment>
<organism evidence="1 2">
    <name type="scientific">Phytophthora nicotianae P1976</name>
    <dbReference type="NCBI Taxonomy" id="1317066"/>
    <lineage>
        <taxon>Eukaryota</taxon>
        <taxon>Sar</taxon>
        <taxon>Stramenopiles</taxon>
        <taxon>Oomycota</taxon>
        <taxon>Peronosporomycetes</taxon>
        <taxon>Peronosporales</taxon>
        <taxon>Peronosporaceae</taxon>
        <taxon>Phytophthora</taxon>
    </lineage>
</organism>
<protein>
    <submittedName>
        <fullName evidence="1">Uncharacterized protein</fullName>
    </submittedName>
</protein>
<name>A0A080YXE0_PHYNI</name>
<dbReference type="EMBL" id="ANJA01004439">
    <property type="protein sequence ID" value="ETO59051.1"/>
    <property type="molecule type" value="Genomic_DNA"/>
</dbReference>
<proteinExistence type="predicted"/>
<sequence length="153" mass="17202">MTSNSELLADCVFLLEAENILNMNPPAHTDNVDQGAILAKSEERVTAPPMRRGGGISSDSAAQAWTRHLEREKLRRRRYRLRIKSEIEGLRQTSYELSATREAETEQDSKVFLFKSAFVRLERRCSLTARSATEVGGRAQEADYGDECSDGLH</sequence>